<evidence type="ECO:0000256" key="6">
    <source>
        <dbReference type="ARBA" id="ARBA00022840"/>
    </source>
</evidence>
<evidence type="ECO:0000256" key="8">
    <source>
        <dbReference type="RuleBase" id="RU000304"/>
    </source>
</evidence>
<evidence type="ECO:0000256" key="3">
    <source>
        <dbReference type="ARBA" id="ARBA00022679"/>
    </source>
</evidence>
<dbReference type="Gene3D" id="1.10.510.10">
    <property type="entry name" value="Transferase(Phosphotransferase) domain 1"/>
    <property type="match status" value="1"/>
</dbReference>
<comment type="similarity">
    <text evidence="1">Belongs to the protein kinase superfamily. CAMK Ser/Thr protein kinase family. NIM1 subfamily.</text>
</comment>
<dbReference type="SMART" id="SM00220">
    <property type="entry name" value="S_TKc"/>
    <property type="match status" value="1"/>
</dbReference>
<dbReference type="InterPro" id="IPR008271">
    <property type="entry name" value="Ser/Thr_kinase_AS"/>
</dbReference>
<keyword evidence="5" id="KW-0418">Kinase</keyword>
<dbReference type="InterPro" id="IPR017441">
    <property type="entry name" value="Protein_kinase_ATP_BS"/>
</dbReference>
<dbReference type="EMBL" id="JAPZBQ010000002">
    <property type="protein sequence ID" value="KAJ5346257.1"/>
    <property type="molecule type" value="Genomic_DNA"/>
</dbReference>
<organism evidence="10 11">
    <name type="scientific">Penicillium brevicompactum</name>
    <dbReference type="NCBI Taxonomy" id="5074"/>
    <lineage>
        <taxon>Eukaryota</taxon>
        <taxon>Fungi</taxon>
        <taxon>Dikarya</taxon>
        <taxon>Ascomycota</taxon>
        <taxon>Pezizomycotina</taxon>
        <taxon>Eurotiomycetes</taxon>
        <taxon>Eurotiomycetidae</taxon>
        <taxon>Eurotiales</taxon>
        <taxon>Aspergillaceae</taxon>
        <taxon>Penicillium</taxon>
    </lineage>
</organism>
<evidence type="ECO:0000256" key="7">
    <source>
        <dbReference type="PROSITE-ProRule" id="PRU10141"/>
    </source>
</evidence>
<evidence type="ECO:0000256" key="4">
    <source>
        <dbReference type="ARBA" id="ARBA00022741"/>
    </source>
</evidence>
<keyword evidence="6 7" id="KW-0067">ATP-binding</keyword>
<comment type="caution">
    <text evidence="10">The sequence shown here is derived from an EMBL/GenBank/DDBJ whole genome shotgun (WGS) entry which is preliminary data.</text>
</comment>
<gene>
    <name evidence="10" type="ORF">N7452_004261</name>
</gene>
<dbReference type="Proteomes" id="UP001147695">
    <property type="component" value="Unassembled WGS sequence"/>
</dbReference>
<evidence type="ECO:0000313" key="10">
    <source>
        <dbReference type="EMBL" id="KAJ5346257.1"/>
    </source>
</evidence>
<keyword evidence="3" id="KW-0808">Transferase</keyword>
<dbReference type="GO" id="GO:0004674">
    <property type="term" value="F:protein serine/threonine kinase activity"/>
    <property type="evidence" value="ECO:0007669"/>
    <property type="project" value="UniProtKB-KW"/>
</dbReference>
<dbReference type="GO" id="GO:0005524">
    <property type="term" value="F:ATP binding"/>
    <property type="evidence" value="ECO:0007669"/>
    <property type="project" value="UniProtKB-UniRule"/>
</dbReference>
<feature type="domain" description="Protein kinase" evidence="9">
    <location>
        <begin position="9"/>
        <end position="183"/>
    </location>
</feature>
<proteinExistence type="inferred from homology"/>
<evidence type="ECO:0000259" key="9">
    <source>
        <dbReference type="PROSITE" id="PS50011"/>
    </source>
</evidence>
<accession>A0A9W9R0Z6</accession>
<evidence type="ECO:0000256" key="1">
    <source>
        <dbReference type="ARBA" id="ARBA00010791"/>
    </source>
</evidence>
<sequence>MAVITQKYGQICDIIGHGSSGVVLLSHKVQGCNPNLDRFYAIKVFRRGAESTGTAYRRRVDTEFFISASLQHHNIVRTFNLFRIKYCSGGDLHSLIVTSGQLEQAKADYFFKQLIHGIDFILEIGIAHRDLKPENLLLSPNGCLKISDFRSARCFRLSWENHVHISRTRRLFYIVGTISMRGI</sequence>
<dbReference type="InterPro" id="IPR011009">
    <property type="entry name" value="Kinase-like_dom_sf"/>
</dbReference>
<dbReference type="AlphaFoldDB" id="A0A9W9R0Z6"/>
<evidence type="ECO:0000256" key="2">
    <source>
        <dbReference type="ARBA" id="ARBA00022527"/>
    </source>
</evidence>
<protein>
    <recommendedName>
        <fullName evidence="9">Protein kinase domain-containing protein</fullName>
    </recommendedName>
</protein>
<reference evidence="10" key="2">
    <citation type="journal article" date="2023" name="IMA Fungus">
        <title>Comparative genomic study of the Penicillium genus elucidates a diverse pangenome and 15 lateral gene transfer events.</title>
        <authorList>
            <person name="Petersen C."/>
            <person name="Sorensen T."/>
            <person name="Nielsen M.R."/>
            <person name="Sondergaard T.E."/>
            <person name="Sorensen J.L."/>
            <person name="Fitzpatrick D.A."/>
            <person name="Frisvad J.C."/>
            <person name="Nielsen K.L."/>
        </authorList>
    </citation>
    <scope>NUCLEOTIDE SEQUENCE</scope>
    <source>
        <strain evidence="10">IBT 35673</strain>
    </source>
</reference>
<reference evidence="10" key="1">
    <citation type="submission" date="2022-12" db="EMBL/GenBank/DDBJ databases">
        <authorList>
            <person name="Petersen C."/>
        </authorList>
    </citation>
    <scope>NUCLEOTIDE SEQUENCE</scope>
    <source>
        <strain evidence="10">IBT 35673</strain>
    </source>
</reference>
<dbReference type="Pfam" id="PF00069">
    <property type="entry name" value="Pkinase"/>
    <property type="match status" value="1"/>
</dbReference>
<dbReference type="GO" id="GO:0035556">
    <property type="term" value="P:intracellular signal transduction"/>
    <property type="evidence" value="ECO:0007669"/>
    <property type="project" value="TreeGrafter"/>
</dbReference>
<dbReference type="GO" id="GO:0005737">
    <property type="term" value="C:cytoplasm"/>
    <property type="evidence" value="ECO:0007669"/>
    <property type="project" value="TreeGrafter"/>
</dbReference>
<dbReference type="SUPFAM" id="SSF56112">
    <property type="entry name" value="Protein kinase-like (PK-like)"/>
    <property type="match status" value="1"/>
</dbReference>
<dbReference type="PROSITE" id="PS00108">
    <property type="entry name" value="PROTEIN_KINASE_ST"/>
    <property type="match status" value="1"/>
</dbReference>
<name>A0A9W9R0Z6_PENBR</name>
<dbReference type="PANTHER" id="PTHR24346:SF82">
    <property type="entry name" value="KP78A-RELATED"/>
    <property type="match status" value="1"/>
</dbReference>
<keyword evidence="4 7" id="KW-0547">Nucleotide-binding</keyword>
<evidence type="ECO:0000256" key="5">
    <source>
        <dbReference type="ARBA" id="ARBA00022777"/>
    </source>
</evidence>
<dbReference type="PROSITE" id="PS00107">
    <property type="entry name" value="PROTEIN_KINASE_ATP"/>
    <property type="match status" value="1"/>
</dbReference>
<dbReference type="PROSITE" id="PS50011">
    <property type="entry name" value="PROTEIN_KINASE_DOM"/>
    <property type="match status" value="1"/>
</dbReference>
<keyword evidence="2 8" id="KW-0723">Serine/threonine-protein kinase</keyword>
<feature type="binding site" evidence="7">
    <location>
        <position position="43"/>
    </location>
    <ligand>
        <name>ATP</name>
        <dbReference type="ChEBI" id="CHEBI:30616"/>
    </ligand>
</feature>
<dbReference type="PANTHER" id="PTHR24346">
    <property type="entry name" value="MAP/MICROTUBULE AFFINITY-REGULATING KINASE"/>
    <property type="match status" value="1"/>
</dbReference>
<evidence type="ECO:0000313" key="11">
    <source>
        <dbReference type="Proteomes" id="UP001147695"/>
    </source>
</evidence>
<dbReference type="InterPro" id="IPR000719">
    <property type="entry name" value="Prot_kinase_dom"/>
</dbReference>